<gene>
    <name evidence="1" type="ORF">EAV92_00750</name>
</gene>
<keyword evidence="2" id="KW-1185">Reference proteome</keyword>
<dbReference type="AlphaFoldDB" id="A0A3G3JTU7"/>
<sequence length="220" mass="24874">MHERDYLMRLIARAASALGAVMGLREQKKPDQAIQEINEFLARELRMRSRIAMGLSDQELLSMLTAGGVPNAESVAVIAAFLQEEAEVLTDLGRTEESVPRFAKALRLNLYLMRENGGFDGWNIEERIGRLLDSLAPYEWDEETARAVWPWLEASGKLSQAEDLLYEMRERFGIGREEGLAFYERLALLDEETLQAGGLSREEVEEGRRQWLAAAKENAG</sequence>
<dbReference type="EMBL" id="CP033433">
    <property type="protein sequence ID" value="AYQ71261.1"/>
    <property type="molecule type" value="Genomic_DNA"/>
</dbReference>
<dbReference type="RefSeq" id="WP_123039325.1">
    <property type="nucleotide sequence ID" value="NZ_CP033433.1"/>
</dbReference>
<dbReference type="Pfam" id="PF20092">
    <property type="entry name" value="DUF6483"/>
    <property type="match status" value="1"/>
</dbReference>
<accession>A0A3G3JTU7</accession>
<evidence type="ECO:0008006" key="3">
    <source>
        <dbReference type="Google" id="ProtNLM"/>
    </source>
</evidence>
<dbReference type="KEGG" id="coh:EAV92_00750"/>
<organism evidence="1 2">
    <name type="scientific">Cohnella candidum</name>
    <dbReference type="NCBI Taxonomy" id="2674991"/>
    <lineage>
        <taxon>Bacteria</taxon>
        <taxon>Bacillati</taxon>
        <taxon>Bacillota</taxon>
        <taxon>Bacilli</taxon>
        <taxon>Bacillales</taxon>
        <taxon>Paenibacillaceae</taxon>
        <taxon>Cohnella</taxon>
    </lineage>
</organism>
<protein>
    <recommendedName>
        <fullName evidence="3">Tetratricopeptide repeat protein</fullName>
    </recommendedName>
</protein>
<reference evidence="1 2" key="1">
    <citation type="submission" date="2018-10" db="EMBL/GenBank/DDBJ databases">
        <title>Genome Sequence of Cohnella sp.</title>
        <authorList>
            <person name="Srinivasan S."/>
            <person name="Kim M.K."/>
        </authorList>
    </citation>
    <scope>NUCLEOTIDE SEQUENCE [LARGE SCALE GENOMIC DNA]</scope>
    <source>
        <strain evidence="1 2">18JY8-7</strain>
    </source>
</reference>
<evidence type="ECO:0000313" key="1">
    <source>
        <dbReference type="EMBL" id="AYQ71261.1"/>
    </source>
</evidence>
<dbReference type="Proteomes" id="UP000269097">
    <property type="component" value="Chromosome"/>
</dbReference>
<name>A0A3G3JTU7_9BACL</name>
<dbReference type="InterPro" id="IPR045507">
    <property type="entry name" value="DUF6483"/>
</dbReference>
<evidence type="ECO:0000313" key="2">
    <source>
        <dbReference type="Proteomes" id="UP000269097"/>
    </source>
</evidence>
<proteinExistence type="predicted"/>